<dbReference type="Proteomes" id="UP000317036">
    <property type="component" value="Unassembled WGS sequence"/>
</dbReference>
<evidence type="ECO:0000313" key="2">
    <source>
        <dbReference type="Proteomes" id="UP000317036"/>
    </source>
</evidence>
<comment type="caution">
    <text evidence="1">The sequence shown here is derived from an EMBL/GenBank/DDBJ whole genome shotgun (WGS) entry which is preliminary data.</text>
</comment>
<protein>
    <submittedName>
        <fullName evidence="1">Uncharacterized protein</fullName>
    </submittedName>
</protein>
<dbReference type="OrthoDB" id="2510969at2"/>
<evidence type="ECO:0000313" key="1">
    <source>
        <dbReference type="EMBL" id="TVY07127.1"/>
    </source>
</evidence>
<organism evidence="1 2">
    <name type="scientific">Paenibacillus cremeus</name>
    <dbReference type="NCBI Taxonomy" id="2163881"/>
    <lineage>
        <taxon>Bacteria</taxon>
        <taxon>Bacillati</taxon>
        <taxon>Bacillota</taxon>
        <taxon>Bacilli</taxon>
        <taxon>Bacillales</taxon>
        <taxon>Paenibacillaceae</taxon>
        <taxon>Paenibacillus</taxon>
    </lineage>
</organism>
<accession>A0A559K4V1</accession>
<keyword evidence="2" id="KW-1185">Reference proteome</keyword>
<reference evidence="1 2" key="1">
    <citation type="submission" date="2019-07" db="EMBL/GenBank/DDBJ databases">
        <authorList>
            <person name="Kim J."/>
        </authorList>
    </citation>
    <scope>NUCLEOTIDE SEQUENCE [LARGE SCALE GENOMIC DNA]</scope>
    <source>
        <strain evidence="1 2">JC52</strain>
    </source>
</reference>
<dbReference type="EMBL" id="VNJI01000042">
    <property type="protein sequence ID" value="TVY07127.1"/>
    <property type="molecule type" value="Genomic_DNA"/>
</dbReference>
<name>A0A559K4V1_9BACL</name>
<gene>
    <name evidence="1" type="ORF">FPZ49_25395</name>
</gene>
<dbReference type="AlphaFoldDB" id="A0A559K4V1"/>
<dbReference type="RefSeq" id="WP_144852410.1">
    <property type="nucleotide sequence ID" value="NZ_VNJI01000042.1"/>
</dbReference>
<proteinExistence type="predicted"/>
<sequence length="377" mass="42574">MKKALIVFTAGVLLFCGILGSRSYAASSEKRQLPTTIVLTESVTTVYDGIGGSEIFGLAPQSVEVVDAESGWASKLYTDSNSFIWFNIKTYTGNKWIRIRNPQFNENYYDAMFLTGEEKLYSGKSVGSRSDGTISPQSLQVLFADDGYYLVSTWLGYKWIHPVHRVIDHLKTKITNINSSIRLKTKTPIFELPDAGSEVVGWLSPQDVQFHQSFNYEWFYIDTWMGPRWVNLQIGYPMDIKQIENKLVLTDQIAIYEHPNIRANVLGQLAPQVVTEFERGSGWHHIHSSWLGDVWIYNTEPGADPLKYVPPSKSTTETVKAPWTFFQFDPSSVGSRGEPFAPSITVENIGSTNSNGLFEFHNPVSLNFMLLMQAIRL</sequence>